<reference evidence="1 2" key="1">
    <citation type="submission" date="2017-07" db="EMBL/GenBank/DDBJ databases">
        <title>Bifidobacterium novel species.</title>
        <authorList>
            <person name="Lugli G.A."/>
            <person name="Milani C."/>
            <person name="Duranti S."/>
            <person name="Mangifesta M."/>
        </authorList>
    </citation>
    <scope>NUCLEOTIDE SEQUENCE [LARGE SCALE GENOMIC DNA]</scope>
    <source>
        <strain evidence="1 2">77</strain>
    </source>
</reference>
<gene>
    <name evidence="1" type="ORF">Uis4E_0764</name>
</gene>
<evidence type="ECO:0000313" key="1">
    <source>
        <dbReference type="EMBL" id="PLS29186.1"/>
    </source>
</evidence>
<proteinExistence type="predicted"/>
<organism evidence="1 2">
    <name type="scientific">Bifidobacterium parmae</name>
    <dbReference type="NCBI Taxonomy" id="361854"/>
    <lineage>
        <taxon>Bacteria</taxon>
        <taxon>Bacillati</taxon>
        <taxon>Actinomycetota</taxon>
        <taxon>Actinomycetes</taxon>
        <taxon>Bifidobacteriales</taxon>
        <taxon>Bifidobacteriaceae</taxon>
        <taxon>Bifidobacterium</taxon>
    </lineage>
</organism>
<dbReference type="AlphaFoldDB" id="A0A2N5J4P2"/>
<comment type="caution">
    <text evidence="1">The sequence shown here is derived from an EMBL/GenBank/DDBJ whole genome shotgun (WGS) entry which is preliminary data.</text>
</comment>
<dbReference type="Proteomes" id="UP000235034">
    <property type="component" value="Unassembled WGS sequence"/>
</dbReference>
<dbReference type="RefSeq" id="WP_101621959.1">
    <property type="nucleotide sequence ID" value="NZ_NMWT01000008.1"/>
</dbReference>
<evidence type="ECO:0000313" key="2">
    <source>
        <dbReference type="Proteomes" id="UP000235034"/>
    </source>
</evidence>
<sequence>MTAMGDGTADGKGRGNSGQENVHRLTIMSWTKRREVGQFVSDMTSDLPFDFSTMYFRKPRKIDGEWNCKWMEHCEWTNYFGERAPYKRLPKRVQFNTEYLLWRLQHFRLNPKMTLSCKPISDDPDAPMLTHVDFLHDMLNLQTAVDDRMLTHRRSEGEPGVFAVIERMTGVILPVAEGLTLTVDRSKPGEVTLDIGYVEEGDLRYASVGSFNGFEKYEYGKPAVSAEETYRDIDRWMDELGRHIDDGESPRFDGLRRSVDQMRRKMHEYDRVNA</sequence>
<protein>
    <submittedName>
        <fullName evidence="1">Uncharacterized protein</fullName>
    </submittedName>
</protein>
<name>A0A2N5J4P2_9BIFI</name>
<accession>A0A2N5J4P2</accession>
<keyword evidence="2" id="KW-1185">Reference proteome</keyword>
<dbReference type="EMBL" id="NMWT01000008">
    <property type="protein sequence ID" value="PLS29186.1"/>
    <property type="molecule type" value="Genomic_DNA"/>
</dbReference>
<dbReference type="OrthoDB" id="3230851at2"/>